<dbReference type="HOGENOM" id="CLU_2175438_0_0_1"/>
<organism evidence="2 3">
    <name type="scientific">Setaria italica</name>
    <name type="common">Foxtail millet</name>
    <name type="synonym">Panicum italicum</name>
    <dbReference type="NCBI Taxonomy" id="4555"/>
    <lineage>
        <taxon>Eukaryota</taxon>
        <taxon>Viridiplantae</taxon>
        <taxon>Streptophyta</taxon>
        <taxon>Embryophyta</taxon>
        <taxon>Tracheophyta</taxon>
        <taxon>Spermatophyta</taxon>
        <taxon>Magnoliopsida</taxon>
        <taxon>Liliopsida</taxon>
        <taxon>Poales</taxon>
        <taxon>Poaceae</taxon>
        <taxon>PACMAD clade</taxon>
        <taxon>Panicoideae</taxon>
        <taxon>Panicodae</taxon>
        <taxon>Paniceae</taxon>
        <taxon>Cenchrinae</taxon>
        <taxon>Setaria</taxon>
    </lineage>
</organism>
<dbReference type="InParanoid" id="K3XTN4"/>
<evidence type="ECO:0000313" key="2">
    <source>
        <dbReference type="EnsemblPlants" id="KQL06644"/>
    </source>
</evidence>
<dbReference type="Gramene" id="KQL06644">
    <property type="protein sequence ID" value="KQL06644"/>
    <property type="gene ID" value="SETIT_005291mg"/>
</dbReference>
<dbReference type="EnsemblPlants" id="KQL06644">
    <property type="protein sequence ID" value="KQL06644"/>
    <property type="gene ID" value="SETIT_005291mg"/>
</dbReference>
<feature type="compositionally biased region" description="Low complexity" evidence="1">
    <location>
        <begin position="39"/>
        <end position="48"/>
    </location>
</feature>
<dbReference type="Proteomes" id="UP000004995">
    <property type="component" value="Unassembled WGS sequence"/>
</dbReference>
<evidence type="ECO:0000256" key="1">
    <source>
        <dbReference type="SAM" id="MobiDB-lite"/>
    </source>
</evidence>
<name>K3XTN4_SETIT</name>
<feature type="region of interest" description="Disordered" evidence="1">
    <location>
        <begin position="1"/>
        <end position="73"/>
    </location>
</feature>
<reference evidence="2" key="2">
    <citation type="submission" date="2018-08" db="UniProtKB">
        <authorList>
            <consortium name="EnsemblPlants"/>
        </authorList>
    </citation>
    <scope>IDENTIFICATION</scope>
    <source>
        <strain evidence="2">Yugu1</strain>
    </source>
</reference>
<dbReference type="AlphaFoldDB" id="K3XTN4"/>
<proteinExistence type="predicted"/>
<reference evidence="3" key="1">
    <citation type="journal article" date="2012" name="Nat. Biotechnol.">
        <title>Reference genome sequence of the model plant Setaria.</title>
        <authorList>
            <person name="Bennetzen J.L."/>
            <person name="Schmutz J."/>
            <person name="Wang H."/>
            <person name="Percifield R."/>
            <person name="Hawkins J."/>
            <person name="Pontaroli A.C."/>
            <person name="Estep M."/>
            <person name="Feng L."/>
            <person name="Vaughn J.N."/>
            <person name="Grimwood J."/>
            <person name="Jenkins J."/>
            <person name="Barry K."/>
            <person name="Lindquist E."/>
            <person name="Hellsten U."/>
            <person name="Deshpande S."/>
            <person name="Wang X."/>
            <person name="Wu X."/>
            <person name="Mitros T."/>
            <person name="Triplett J."/>
            <person name="Yang X."/>
            <person name="Ye C.Y."/>
            <person name="Mauro-Herrera M."/>
            <person name="Wang L."/>
            <person name="Li P."/>
            <person name="Sharma M."/>
            <person name="Sharma R."/>
            <person name="Ronald P.C."/>
            <person name="Panaud O."/>
            <person name="Kellogg E.A."/>
            <person name="Brutnell T.P."/>
            <person name="Doust A.N."/>
            <person name="Tuskan G.A."/>
            <person name="Rokhsar D."/>
            <person name="Devos K.M."/>
        </authorList>
    </citation>
    <scope>NUCLEOTIDE SEQUENCE [LARGE SCALE GENOMIC DNA]</scope>
    <source>
        <strain evidence="3">cv. Yugu1</strain>
    </source>
</reference>
<keyword evidence="3" id="KW-1185">Reference proteome</keyword>
<sequence>MLHCMRFHQCGQTPAGERPCAGETEPGKGANRLGVEAWPPGRHPATARGRGRAGTRRRRRTRRRPVAAGSAWRTRRWIAAGGVGVGGVKDGGEQSGRRWDREIFTGYFSG</sequence>
<feature type="compositionally biased region" description="Basic residues" evidence="1">
    <location>
        <begin position="49"/>
        <end position="65"/>
    </location>
</feature>
<accession>K3XTN4</accession>
<dbReference type="EMBL" id="AGNK02003278">
    <property type="status" value="NOT_ANNOTATED_CDS"/>
    <property type="molecule type" value="Genomic_DNA"/>
</dbReference>
<protein>
    <submittedName>
        <fullName evidence="2">Uncharacterized protein</fullName>
    </submittedName>
</protein>
<evidence type="ECO:0000313" key="3">
    <source>
        <dbReference type="Proteomes" id="UP000004995"/>
    </source>
</evidence>